<evidence type="ECO:0000313" key="3">
    <source>
        <dbReference type="EMBL" id="NVO25289.1"/>
    </source>
</evidence>
<proteinExistence type="predicted"/>
<dbReference type="GO" id="GO:0006015">
    <property type="term" value="P:5-phosphoribose 1-diphosphate biosynthetic process"/>
    <property type="evidence" value="ECO:0007669"/>
    <property type="project" value="TreeGrafter"/>
</dbReference>
<dbReference type="PANTHER" id="PTHR23117">
    <property type="entry name" value="GUANYLATE KINASE-RELATED"/>
    <property type="match status" value="1"/>
</dbReference>
<dbReference type="Proteomes" id="UP000592216">
    <property type="component" value="Unassembled WGS sequence"/>
</dbReference>
<dbReference type="EMBL" id="JABCJE010000013">
    <property type="protein sequence ID" value="NVO25289.1"/>
    <property type="molecule type" value="Genomic_DNA"/>
</dbReference>
<evidence type="ECO:0000259" key="2">
    <source>
        <dbReference type="SMART" id="SM00072"/>
    </source>
</evidence>
<gene>
    <name evidence="3" type="ORF">HJ536_18175</name>
</gene>
<name>A0A850QGV3_9RHOB</name>
<dbReference type="GO" id="GO:0033863">
    <property type="term" value="F:ribose 1,5-bisphosphate phosphokinase activity"/>
    <property type="evidence" value="ECO:0007669"/>
    <property type="project" value="TreeGrafter"/>
</dbReference>
<evidence type="ECO:0000256" key="1">
    <source>
        <dbReference type="ARBA" id="ARBA00022679"/>
    </source>
</evidence>
<dbReference type="SMART" id="SM00072">
    <property type="entry name" value="GuKc"/>
    <property type="match status" value="1"/>
</dbReference>
<protein>
    <submittedName>
        <fullName evidence="3">AAA family ATPase</fullName>
    </submittedName>
</protein>
<dbReference type="AlphaFoldDB" id="A0A850QGV3"/>
<dbReference type="PANTHER" id="PTHR23117:SF8">
    <property type="entry name" value="RIBOSE 1,5-BISPHOSPHATE PHOSPHOKINASE PHNN"/>
    <property type="match status" value="1"/>
</dbReference>
<evidence type="ECO:0000313" key="4">
    <source>
        <dbReference type="Proteomes" id="UP000592216"/>
    </source>
</evidence>
<dbReference type="GO" id="GO:0005829">
    <property type="term" value="C:cytosol"/>
    <property type="evidence" value="ECO:0007669"/>
    <property type="project" value="TreeGrafter"/>
</dbReference>
<reference evidence="3 4" key="1">
    <citation type="submission" date="2020-04" db="EMBL/GenBank/DDBJ databases">
        <title>Donghicola sp., a member of the Rhodobacteraceae family isolated from mangrove forest in Thailand.</title>
        <authorList>
            <person name="Charoenyingcharoen P."/>
            <person name="Yukphan P."/>
        </authorList>
    </citation>
    <scope>NUCLEOTIDE SEQUENCE [LARGE SCALE GENOMIC DNA]</scope>
    <source>
        <strain evidence="3 4">B5-SW-15</strain>
    </source>
</reference>
<dbReference type="SUPFAM" id="SSF52540">
    <property type="entry name" value="P-loop containing nucleoside triphosphate hydrolases"/>
    <property type="match status" value="1"/>
</dbReference>
<keyword evidence="1" id="KW-0808">Transferase</keyword>
<feature type="domain" description="Guanylate kinase/L-type calcium channel beta subunit" evidence="2">
    <location>
        <begin position="1"/>
        <end position="172"/>
    </location>
</feature>
<organism evidence="3 4">
    <name type="scientific">Donghicola mangrovi</name>
    <dbReference type="NCBI Taxonomy" id="2729614"/>
    <lineage>
        <taxon>Bacteria</taxon>
        <taxon>Pseudomonadati</taxon>
        <taxon>Pseudomonadota</taxon>
        <taxon>Alphaproteobacteria</taxon>
        <taxon>Rhodobacterales</taxon>
        <taxon>Roseobacteraceae</taxon>
        <taxon>Donghicola</taxon>
    </lineage>
</organism>
<dbReference type="Gene3D" id="3.40.50.300">
    <property type="entry name" value="P-loop containing nucleotide triphosphate hydrolases"/>
    <property type="match status" value="1"/>
</dbReference>
<dbReference type="Pfam" id="PF00625">
    <property type="entry name" value="Guanylate_kin"/>
    <property type="match status" value="1"/>
</dbReference>
<accession>A0A850QGV3</accession>
<comment type="caution">
    <text evidence="3">The sequence shown here is derived from an EMBL/GenBank/DDBJ whole genome shotgun (WGS) entry which is preliminary data.</text>
</comment>
<dbReference type="RefSeq" id="WP_177158835.1">
    <property type="nucleotide sequence ID" value="NZ_JABCJE010000013.1"/>
</dbReference>
<dbReference type="InterPro" id="IPR027417">
    <property type="entry name" value="P-loop_NTPase"/>
</dbReference>
<dbReference type="InterPro" id="IPR008145">
    <property type="entry name" value="GK/Ca_channel_bsu"/>
</dbReference>
<sequence>MGVFAIVGPSGAGKDTLMEGLITRHPHIHRARRTITRSNDGTEDQESVTQDVFDALLADGAFALHWQAHGLSYGIRHSELAHETVIFNGSRQALAQAAERLPDLRVILIEVSPEVLADRLASRGRETTEDIAKRLERAKQALPEGIAYLVVRNDGTQAEGIDALCAAVQPVSV</sequence>